<organism evidence="1 2">
    <name type="scientific">Mollisia scopiformis</name>
    <name type="common">Conifer needle endophyte fungus</name>
    <name type="synonym">Phialocephala scopiformis</name>
    <dbReference type="NCBI Taxonomy" id="149040"/>
    <lineage>
        <taxon>Eukaryota</taxon>
        <taxon>Fungi</taxon>
        <taxon>Dikarya</taxon>
        <taxon>Ascomycota</taxon>
        <taxon>Pezizomycotina</taxon>
        <taxon>Leotiomycetes</taxon>
        <taxon>Helotiales</taxon>
        <taxon>Mollisiaceae</taxon>
        <taxon>Mollisia</taxon>
    </lineage>
</organism>
<dbReference type="InParanoid" id="A0A194WXM9"/>
<sequence length="180" mass="19956">MLRAQLLACPKLSHNPVPYDPAAFLSYPPPTATLSVINIPLCATAVHVNAEVARRTFWVLESQDHLYSEHNAAVAFPPRELVPYITFNHVELPPEPWATMWKDESLTSPNKAARDLFDPNAELSTSMENLKKQDDPPPDHITIADIFKAAGSSILEATRPKRRSQSKEVCVCDVKTSGGR</sequence>
<evidence type="ECO:0000313" key="2">
    <source>
        <dbReference type="Proteomes" id="UP000070700"/>
    </source>
</evidence>
<evidence type="ECO:0000313" key="1">
    <source>
        <dbReference type="EMBL" id="KUJ12434.1"/>
    </source>
</evidence>
<dbReference type="Proteomes" id="UP000070700">
    <property type="component" value="Unassembled WGS sequence"/>
</dbReference>
<dbReference type="AlphaFoldDB" id="A0A194WXM9"/>
<dbReference type="RefSeq" id="XP_018066789.1">
    <property type="nucleotide sequence ID" value="XM_018220348.1"/>
</dbReference>
<gene>
    <name evidence="1" type="ORF">LY89DRAFT_738224</name>
</gene>
<reference evidence="1 2" key="1">
    <citation type="submission" date="2015-10" db="EMBL/GenBank/DDBJ databases">
        <title>Full genome of DAOMC 229536 Phialocephala scopiformis, a fungal endophyte of spruce producing the potent anti-insectan compound rugulosin.</title>
        <authorList>
            <consortium name="DOE Joint Genome Institute"/>
            <person name="Walker A.K."/>
            <person name="Frasz S.L."/>
            <person name="Seifert K.A."/>
            <person name="Miller J.D."/>
            <person name="Mondo S.J."/>
            <person name="Labutti K."/>
            <person name="Lipzen A."/>
            <person name="Dockter R."/>
            <person name="Kennedy M."/>
            <person name="Grigoriev I.V."/>
            <person name="Spatafora J.W."/>
        </authorList>
    </citation>
    <scope>NUCLEOTIDE SEQUENCE [LARGE SCALE GENOMIC DNA]</scope>
    <source>
        <strain evidence="1 2">CBS 120377</strain>
    </source>
</reference>
<dbReference type="EMBL" id="KQ947424">
    <property type="protein sequence ID" value="KUJ12434.1"/>
    <property type="molecule type" value="Genomic_DNA"/>
</dbReference>
<keyword evidence="2" id="KW-1185">Reference proteome</keyword>
<name>A0A194WXM9_MOLSC</name>
<accession>A0A194WXM9</accession>
<proteinExistence type="predicted"/>
<dbReference type="GeneID" id="28830074"/>
<dbReference type="KEGG" id="psco:LY89DRAFT_738224"/>
<protein>
    <submittedName>
        <fullName evidence="1">Uncharacterized protein</fullName>
    </submittedName>
</protein>
<dbReference type="OrthoDB" id="354769at2759"/>